<dbReference type="Proteomes" id="UP000054007">
    <property type="component" value="Unassembled WGS sequence"/>
</dbReference>
<evidence type="ECO:0000256" key="1">
    <source>
        <dbReference type="SAM" id="MobiDB-lite"/>
    </source>
</evidence>
<feature type="region of interest" description="Disordered" evidence="1">
    <location>
        <begin position="102"/>
        <end position="124"/>
    </location>
</feature>
<organism evidence="2 3">
    <name type="scientific">Cylindrobasidium torrendii FP15055 ss-10</name>
    <dbReference type="NCBI Taxonomy" id="1314674"/>
    <lineage>
        <taxon>Eukaryota</taxon>
        <taxon>Fungi</taxon>
        <taxon>Dikarya</taxon>
        <taxon>Basidiomycota</taxon>
        <taxon>Agaricomycotina</taxon>
        <taxon>Agaricomycetes</taxon>
        <taxon>Agaricomycetidae</taxon>
        <taxon>Agaricales</taxon>
        <taxon>Marasmiineae</taxon>
        <taxon>Physalacriaceae</taxon>
        <taxon>Cylindrobasidium</taxon>
    </lineage>
</organism>
<keyword evidence="3" id="KW-1185">Reference proteome</keyword>
<feature type="compositionally biased region" description="Basic residues" evidence="1">
    <location>
        <begin position="104"/>
        <end position="115"/>
    </location>
</feature>
<protein>
    <submittedName>
        <fullName evidence="2">Uncharacterized protein</fullName>
    </submittedName>
</protein>
<dbReference type="AlphaFoldDB" id="A0A0D7AWW3"/>
<evidence type="ECO:0000313" key="3">
    <source>
        <dbReference type="Proteomes" id="UP000054007"/>
    </source>
</evidence>
<name>A0A0D7AWW3_9AGAR</name>
<evidence type="ECO:0000313" key="2">
    <source>
        <dbReference type="EMBL" id="KIY61766.1"/>
    </source>
</evidence>
<accession>A0A0D7AWW3</accession>
<dbReference type="EMBL" id="KN880875">
    <property type="protein sequence ID" value="KIY61766.1"/>
    <property type="molecule type" value="Genomic_DNA"/>
</dbReference>
<proteinExistence type="predicted"/>
<reference evidence="2 3" key="1">
    <citation type="journal article" date="2015" name="Fungal Genet. Biol.">
        <title>Evolution of novel wood decay mechanisms in Agaricales revealed by the genome sequences of Fistulina hepatica and Cylindrobasidium torrendii.</title>
        <authorList>
            <person name="Floudas D."/>
            <person name="Held B.W."/>
            <person name="Riley R."/>
            <person name="Nagy L.G."/>
            <person name="Koehler G."/>
            <person name="Ransdell A.S."/>
            <person name="Younus H."/>
            <person name="Chow J."/>
            <person name="Chiniquy J."/>
            <person name="Lipzen A."/>
            <person name="Tritt A."/>
            <person name="Sun H."/>
            <person name="Haridas S."/>
            <person name="LaButti K."/>
            <person name="Ohm R.A."/>
            <person name="Kues U."/>
            <person name="Blanchette R.A."/>
            <person name="Grigoriev I.V."/>
            <person name="Minto R.E."/>
            <person name="Hibbett D.S."/>
        </authorList>
    </citation>
    <scope>NUCLEOTIDE SEQUENCE [LARGE SCALE GENOMIC DNA]</scope>
    <source>
        <strain evidence="2 3">FP15055 ss-10</strain>
    </source>
</reference>
<sequence length="539" mass="61809">MLASYLRGILRPVRKNGVHGCIQCCQANSSRKCKAIYTTLHLPLGLSANDYKDTRRRGEVLSSPDVCRAIVERWERLDPKPQKTIVFTHTTGQAIQLANAFRSRPQRNSRDKKPHTSIIQPDDEHGFEPFRRAAAGVDIFLTARREYRDDLKQANCVVVAQALTVEEDDFLDMVAVGSYNNTESKDKKSTALLLVDSAPASDGDCQDTLQRRLGLPLDRPIASAAGRSLVADTRNELDLTKEDALRVWIMNTLSRLSRQTHGFDRWVQLSDKWVLYLGRDGFIKARLLPLLPGESKSTLDRSLQVSSYTHSLDIIQTSPPPVEQRRFLIRDMYTLSHTLKTWIKGRIRDTTATKRWVTDKMHAEQIRTLRLLWPWEREDQPLLEPPTSKQYKMAKRRHTQAYVVEALTLEEEQTAAAWAEAEAKGDRWHTPIRPGYMSPHDLTHWMSASQAANVIMQIRFGSPEELWFPELVKKELGRTVANAITVWRLQEWQRLGKRRSRQRTKEIKKGIVKKAPLLKAIEGIQRDREMATKQGVQEV</sequence>
<gene>
    <name evidence="2" type="ORF">CYLTODRAFT_205125</name>
</gene>